<evidence type="ECO:0000313" key="1">
    <source>
        <dbReference type="EMBL" id="KAF4647544.1"/>
    </source>
</evidence>
<dbReference type="Proteomes" id="UP000572268">
    <property type="component" value="Unassembled WGS sequence"/>
</dbReference>
<dbReference type="OrthoDB" id="6272775at2759"/>
<gene>
    <name evidence="2" type="ORF">FOL46_003659</name>
    <name evidence="1" type="ORF">FOZ61_004035</name>
</gene>
<comment type="caution">
    <text evidence="2">The sequence shown here is derived from an EMBL/GenBank/DDBJ whole genome shotgun (WGS) entry which is preliminary data.</text>
</comment>
<dbReference type="Proteomes" id="UP000570595">
    <property type="component" value="Unassembled WGS sequence"/>
</dbReference>
<dbReference type="EMBL" id="JABAHT010002318">
    <property type="protein sequence ID" value="KAF4647544.1"/>
    <property type="molecule type" value="Genomic_DNA"/>
</dbReference>
<evidence type="ECO:0000313" key="3">
    <source>
        <dbReference type="Proteomes" id="UP000570595"/>
    </source>
</evidence>
<protein>
    <submittedName>
        <fullName evidence="2">Uncharacterized protein</fullName>
    </submittedName>
</protein>
<organism evidence="2 4">
    <name type="scientific">Perkinsus olseni</name>
    <name type="common">Perkinsus atlanticus</name>
    <dbReference type="NCBI Taxonomy" id="32597"/>
    <lineage>
        <taxon>Eukaryota</taxon>
        <taxon>Sar</taxon>
        <taxon>Alveolata</taxon>
        <taxon>Perkinsozoa</taxon>
        <taxon>Perkinsea</taxon>
        <taxon>Perkinsida</taxon>
        <taxon>Perkinsidae</taxon>
        <taxon>Perkinsus</taxon>
    </lineage>
</organism>
<proteinExistence type="predicted"/>
<dbReference type="AlphaFoldDB" id="A0A7J6KLP8"/>
<feature type="non-terminal residue" evidence="2">
    <location>
        <position position="214"/>
    </location>
</feature>
<evidence type="ECO:0000313" key="2">
    <source>
        <dbReference type="EMBL" id="KAF4647884.1"/>
    </source>
</evidence>
<name>A0A7J6KLP8_PEROL</name>
<sequence length="214" mass="23860">TVEAACLSRLTSTPIASVAAVAVPPDPSGCIPAPYSRRLSRHVDVKEGTASDFDVDFDPSRGYWSFQWKWKGGVPPSGRIGSNVGEYTKTLTTDERMILRSMALSVVCFLLWVFLNPISPVVHLGQWPTVDCPDVLRSWRMAGRGDMATLVDLRKAYLQVRLDPSLYRYQVMKIAPKVMSAIIHYVLDKGSFSPREVANFLDDVYVSKPLLVPR</sequence>
<dbReference type="EMBL" id="JABANN010002305">
    <property type="protein sequence ID" value="KAF4647884.1"/>
    <property type="molecule type" value="Genomic_DNA"/>
</dbReference>
<feature type="non-terminal residue" evidence="2">
    <location>
        <position position="1"/>
    </location>
</feature>
<accession>A0A7J6KLP8</accession>
<evidence type="ECO:0000313" key="4">
    <source>
        <dbReference type="Proteomes" id="UP000572268"/>
    </source>
</evidence>
<reference evidence="3 4" key="1">
    <citation type="submission" date="2020-04" db="EMBL/GenBank/DDBJ databases">
        <title>Perkinsus olseni comparative genomics.</title>
        <authorList>
            <person name="Bogema D.R."/>
        </authorList>
    </citation>
    <scope>NUCLEOTIDE SEQUENCE [LARGE SCALE GENOMIC DNA]</scope>
    <source>
        <strain evidence="1">ATCC PRA-179</strain>
        <strain evidence="2">ATCC PRA-31</strain>
    </source>
</reference>